<name>A0ABP6RCQ5_9MICC</name>
<accession>A0ABP6RCQ5</accession>
<feature type="domain" description="Activator of Hsp90 ATPase homologue 1/2-like C-terminal" evidence="2">
    <location>
        <begin position="20"/>
        <end position="141"/>
    </location>
</feature>
<comment type="similarity">
    <text evidence="1">Belongs to the AHA1 family.</text>
</comment>
<evidence type="ECO:0000259" key="2">
    <source>
        <dbReference type="Pfam" id="PF08327"/>
    </source>
</evidence>
<evidence type="ECO:0000256" key="1">
    <source>
        <dbReference type="ARBA" id="ARBA00006817"/>
    </source>
</evidence>
<evidence type="ECO:0000313" key="4">
    <source>
        <dbReference type="Proteomes" id="UP001501736"/>
    </source>
</evidence>
<comment type="caution">
    <text evidence="3">The sequence shown here is derived from an EMBL/GenBank/DDBJ whole genome shotgun (WGS) entry which is preliminary data.</text>
</comment>
<dbReference type="InterPro" id="IPR013538">
    <property type="entry name" value="ASHA1/2-like_C"/>
</dbReference>
<dbReference type="Proteomes" id="UP001501736">
    <property type="component" value="Unassembled WGS sequence"/>
</dbReference>
<proteinExistence type="inferred from homology"/>
<sequence length="144" mass="15928">MTAQGERGTEVAEATTEVDVAPEVVWRALVDERERRAWWPDMHLDAVVGGAVRETWEEGDAQLTSTGTVREVLAADELAFTWSDEDWEAITAVTVRLRPSASGTRVTVREDGFAQLADGARIAAEHRAGWQHHLGRLRDHLAAD</sequence>
<dbReference type="EMBL" id="BAAAYG010000003">
    <property type="protein sequence ID" value="GAA3282524.1"/>
    <property type="molecule type" value="Genomic_DNA"/>
</dbReference>
<protein>
    <recommendedName>
        <fullName evidence="2">Activator of Hsp90 ATPase homologue 1/2-like C-terminal domain-containing protein</fullName>
    </recommendedName>
</protein>
<evidence type="ECO:0000313" key="3">
    <source>
        <dbReference type="EMBL" id="GAA3282524.1"/>
    </source>
</evidence>
<dbReference type="Pfam" id="PF08327">
    <property type="entry name" value="AHSA1"/>
    <property type="match status" value="1"/>
</dbReference>
<keyword evidence="4" id="KW-1185">Reference proteome</keyword>
<dbReference type="RefSeq" id="WP_344718752.1">
    <property type="nucleotide sequence ID" value="NZ_BAAAYG010000003.1"/>
</dbReference>
<reference evidence="4" key="1">
    <citation type="journal article" date="2019" name="Int. J. Syst. Evol. Microbiol.">
        <title>The Global Catalogue of Microorganisms (GCM) 10K type strain sequencing project: providing services to taxonomists for standard genome sequencing and annotation.</title>
        <authorList>
            <consortium name="The Broad Institute Genomics Platform"/>
            <consortium name="The Broad Institute Genome Sequencing Center for Infectious Disease"/>
            <person name="Wu L."/>
            <person name="Ma J."/>
        </authorList>
    </citation>
    <scope>NUCLEOTIDE SEQUENCE [LARGE SCALE GENOMIC DNA]</scope>
    <source>
        <strain evidence="4">JCM 11483</strain>
    </source>
</reference>
<dbReference type="Gene3D" id="3.30.530.20">
    <property type="match status" value="1"/>
</dbReference>
<dbReference type="CDD" id="cd07814">
    <property type="entry name" value="SRPBCC_CalC_Aha1-like"/>
    <property type="match status" value="1"/>
</dbReference>
<organism evidence="3 4">
    <name type="scientific">Nesterenkonia halobia</name>
    <dbReference type="NCBI Taxonomy" id="37922"/>
    <lineage>
        <taxon>Bacteria</taxon>
        <taxon>Bacillati</taxon>
        <taxon>Actinomycetota</taxon>
        <taxon>Actinomycetes</taxon>
        <taxon>Micrococcales</taxon>
        <taxon>Micrococcaceae</taxon>
        <taxon>Nesterenkonia</taxon>
    </lineage>
</organism>
<dbReference type="InterPro" id="IPR023393">
    <property type="entry name" value="START-like_dom_sf"/>
</dbReference>
<gene>
    <name evidence="3" type="ORF">GCM10020260_09720</name>
</gene>
<dbReference type="SUPFAM" id="SSF55961">
    <property type="entry name" value="Bet v1-like"/>
    <property type="match status" value="1"/>
</dbReference>